<gene>
    <name evidence="5" type="ORF">MANES_08G139500v8</name>
</gene>
<keyword evidence="2" id="KW-0637">Prenyltransferase</keyword>
<evidence type="ECO:0000256" key="4">
    <source>
        <dbReference type="ARBA" id="ARBA00022737"/>
    </source>
</evidence>
<dbReference type="Gramene" id="Manes.08G139500.3.v8.1">
    <property type="protein sequence ID" value="Manes.08G139500.3.v8.1.CDS"/>
    <property type="gene ID" value="Manes.08G139500.v8.1"/>
</dbReference>
<dbReference type="GO" id="GO:0005953">
    <property type="term" value="C:CAAX-protein geranylgeranyltransferase complex"/>
    <property type="evidence" value="ECO:0000318"/>
    <property type="project" value="GO_Central"/>
</dbReference>
<accession>A0A2C9VG42</accession>
<dbReference type="Proteomes" id="UP000091857">
    <property type="component" value="Chromosome 8"/>
</dbReference>
<comment type="similarity">
    <text evidence="1">Belongs to the protein prenyltransferase subunit alpha family.</text>
</comment>
<dbReference type="SUPFAM" id="SSF48439">
    <property type="entry name" value="Protein prenylyltransferase"/>
    <property type="match status" value="1"/>
</dbReference>
<dbReference type="OrthoDB" id="814860at2759"/>
<keyword evidence="6" id="KW-1185">Reference proteome</keyword>
<dbReference type="Gramene" id="Manes.08G139500.11.v8.1">
    <property type="protein sequence ID" value="Manes.08G139500.11.v8.1.CDS"/>
    <property type="gene ID" value="Manes.08G139500.v8.1"/>
</dbReference>
<dbReference type="Gene3D" id="1.25.40.120">
    <property type="entry name" value="Protein prenylyltransferase"/>
    <property type="match status" value="1"/>
</dbReference>
<comment type="caution">
    <text evidence="5">The sequence shown here is derived from an EMBL/GenBank/DDBJ whole genome shotgun (WGS) entry which is preliminary data.</text>
</comment>
<dbReference type="InterPro" id="IPR002088">
    <property type="entry name" value="Prenyl_trans_a"/>
</dbReference>
<dbReference type="Gramene" id="Manes.08G139500.7.v8.1">
    <property type="protein sequence ID" value="Manes.08G139500.7.v8.1.CDS"/>
    <property type="gene ID" value="Manes.08G139500.v8.1"/>
</dbReference>
<keyword evidence="4" id="KW-0677">Repeat</keyword>
<evidence type="ECO:0000256" key="1">
    <source>
        <dbReference type="ARBA" id="ARBA00006734"/>
    </source>
</evidence>
<dbReference type="GO" id="GO:0005737">
    <property type="term" value="C:cytoplasm"/>
    <property type="evidence" value="ECO:0000318"/>
    <property type="project" value="GO_Central"/>
</dbReference>
<sequence>MSKGDLISKGNGFDLLDQFEHILDSDPLIDEVGFIHPSQFVILNKEAESSKQQSKDEIWSSDNSLDHEDSNFWNRDHKLGISAHVLLPLYKAAKDAFMDSIRQYKIVENLPGASEDEMDSPRSSAMESEVMKHSKALLLLSCDFGTAWNSRKLILSKKRHMSLFSDELLFSGLVLSYSPKSEQAWCHRRWVIKMIAGQYSAVQEIVGKESDLVEKIAERSKMNYRAWNHRCWLVFYMTREQVLLELNKSRKWAGLHVADNSCFHYRAQLMLTILDLSWHKQEDETSDHDVEVYQIWKEELLWNEDLIKRYVGREALWLYRRFLSLYWTRHFATNVGDATHQSRHTSCVADDVNIFLDNELRLVNSCSTIPDNKFEDFHAQSIHAATYILWLTKQLPKSQEIELKKKLNAGSLLTMMNEACPERSPLWSNCLHGSI</sequence>
<evidence type="ECO:0000256" key="3">
    <source>
        <dbReference type="ARBA" id="ARBA00022679"/>
    </source>
</evidence>
<dbReference type="GO" id="GO:0005965">
    <property type="term" value="C:protein farnesyltransferase complex"/>
    <property type="evidence" value="ECO:0000318"/>
    <property type="project" value="GO_Central"/>
</dbReference>
<dbReference type="Gramene" id="Manes.08G139500.4.v8.1">
    <property type="protein sequence ID" value="Manes.08G139500.4.v8.1.CDS"/>
    <property type="gene ID" value="Manes.08G139500.v8.1"/>
</dbReference>
<organism evidence="5 6">
    <name type="scientific">Manihot esculenta</name>
    <name type="common">Cassava</name>
    <name type="synonym">Jatropha manihot</name>
    <dbReference type="NCBI Taxonomy" id="3983"/>
    <lineage>
        <taxon>Eukaryota</taxon>
        <taxon>Viridiplantae</taxon>
        <taxon>Streptophyta</taxon>
        <taxon>Embryophyta</taxon>
        <taxon>Tracheophyta</taxon>
        <taxon>Spermatophyta</taxon>
        <taxon>Magnoliopsida</taxon>
        <taxon>eudicotyledons</taxon>
        <taxon>Gunneridae</taxon>
        <taxon>Pentapetalae</taxon>
        <taxon>rosids</taxon>
        <taxon>fabids</taxon>
        <taxon>Malpighiales</taxon>
        <taxon>Euphorbiaceae</taxon>
        <taxon>Crotonoideae</taxon>
        <taxon>Manihoteae</taxon>
        <taxon>Manihot</taxon>
    </lineage>
</organism>
<dbReference type="PANTHER" id="PTHR11129:SF10">
    <property type="entry name" value="PROTEIN PRENYLYLTRANSFERASE SUPERFAMILY PROTEIN"/>
    <property type="match status" value="1"/>
</dbReference>
<evidence type="ECO:0000256" key="2">
    <source>
        <dbReference type="ARBA" id="ARBA00022602"/>
    </source>
</evidence>
<dbReference type="PROSITE" id="PS51147">
    <property type="entry name" value="PFTA"/>
    <property type="match status" value="1"/>
</dbReference>
<dbReference type="Gramene" id="Manes.08G139500.9.v8.1">
    <property type="protein sequence ID" value="Manes.08G139500.9.v8.1.CDS"/>
    <property type="gene ID" value="Manes.08G139500.v8.1"/>
</dbReference>
<dbReference type="Gramene" id="Manes.08G139500.2.v8.1">
    <property type="protein sequence ID" value="Manes.08G139500.2.v8.1.CDS"/>
    <property type="gene ID" value="Manes.08G139500.v8.1"/>
</dbReference>
<dbReference type="GO" id="GO:0008318">
    <property type="term" value="F:protein prenyltransferase activity"/>
    <property type="evidence" value="ECO:0007669"/>
    <property type="project" value="InterPro"/>
</dbReference>
<dbReference type="GO" id="GO:0007323">
    <property type="term" value="P:peptide pheromone maturation"/>
    <property type="evidence" value="ECO:0000318"/>
    <property type="project" value="GO_Central"/>
</dbReference>
<protein>
    <submittedName>
        <fullName evidence="5">Uncharacterized protein</fullName>
    </submittedName>
</protein>
<dbReference type="EMBL" id="CM004394">
    <property type="protein sequence ID" value="OAY44308.1"/>
    <property type="molecule type" value="Genomic_DNA"/>
</dbReference>
<evidence type="ECO:0000313" key="5">
    <source>
        <dbReference type="EMBL" id="OAY44308.1"/>
    </source>
</evidence>
<dbReference type="PANTHER" id="PTHR11129">
    <property type="entry name" value="PROTEIN FARNESYLTRANSFERASE ALPHA SUBUNIT/RAB GERANYLGERANYL TRANSFERASE ALPHA SUBUNIT"/>
    <property type="match status" value="1"/>
</dbReference>
<dbReference type="Pfam" id="PF01239">
    <property type="entry name" value="PPTA"/>
    <property type="match status" value="2"/>
</dbReference>
<dbReference type="STRING" id="3983.A0A2C9VG42"/>
<proteinExistence type="inferred from homology"/>
<evidence type="ECO:0000313" key="6">
    <source>
        <dbReference type="Proteomes" id="UP000091857"/>
    </source>
</evidence>
<name>A0A2C9VG42_MANES</name>
<keyword evidence="3" id="KW-0808">Transferase</keyword>
<dbReference type="AlphaFoldDB" id="A0A2C9VG42"/>
<reference evidence="6" key="1">
    <citation type="journal article" date="2016" name="Nat. Biotechnol.">
        <title>Sequencing wild and cultivated cassava and related species reveals extensive interspecific hybridization and genetic diversity.</title>
        <authorList>
            <person name="Bredeson J.V."/>
            <person name="Lyons J.B."/>
            <person name="Prochnik S.E."/>
            <person name="Wu G.A."/>
            <person name="Ha C.M."/>
            <person name="Edsinger-Gonzales E."/>
            <person name="Grimwood J."/>
            <person name="Schmutz J."/>
            <person name="Rabbi I.Y."/>
            <person name="Egesi C."/>
            <person name="Nauluvula P."/>
            <person name="Lebot V."/>
            <person name="Ndunguru J."/>
            <person name="Mkamilo G."/>
            <person name="Bart R.S."/>
            <person name="Setter T.L."/>
            <person name="Gleadow R.M."/>
            <person name="Kulakow P."/>
            <person name="Ferguson M.E."/>
            <person name="Rounsley S."/>
            <person name="Rokhsar D.S."/>
        </authorList>
    </citation>
    <scope>NUCLEOTIDE SEQUENCE [LARGE SCALE GENOMIC DNA]</scope>
    <source>
        <strain evidence="6">cv. AM560-2</strain>
    </source>
</reference>
<dbReference type="Gramene" id="Manes.08G139500.10.v8.1">
    <property type="protein sequence ID" value="Manes.08G139500.10.v8.1.CDS"/>
    <property type="gene ID" value="Manes.08G139500.v8.1"/>
</dbReference>